<gene>
    <name evidence="1" type="ORF">CUNI_LOCUS4832</name>
</gene>
<feature type="non-terminal residue" evidence="1">
    <location>
        <position position="1"/>
    </location>
</feature>
<dbReference type="EMBL" id="CAJHNH020000679">
    <property type="protein sequence ID" value="CAG5119274.1"/>
    <property type="molecule type" value="Genomic_DNA"/>
</dbReference>
<keyword evidence="2" id="KW-1185">Reference proteome</keyword>
<accession>A0A8S3YQ81</accession>
<dbReference type="AlphaFoldDB" id="A0A8S3YQ81"/>
<sequence>STRSTDTDVLLQVEIIRLDHDYDGQSHAGLCKETGDMSENVDTFVGVSAASVLNNINN</sequence>
<reference evidence="1" key="1">
    <citation type="submission" date="2021-04" db="EMBL/GenBank/DDBJ databases">
        <authorList>
            <consortium name="Molecular Ecology Group"/>
        </authorList>
    </citation>
    <scope>NUCLEOTIDE SEQUENCE</scope>
</reference>
<feature type="non-terminal residue" evidence="1">
    <location>
        <position position="58"/>
    </location>
</feature>
<evidence type="ECO:0000313" key="2">
    <source>
        <dbReference type="Proteomes" id="UP000678393"/>
    </source>
</evidence>
<protein>
    <submittedName>
        <fullName evidence="1">Uncharacterized protein</fullName>
    </submittedName>
</protein>
<dbReference type="Proteomes" id="UP000678393">
    <property type="component" value="Unassembled WGS sequence"/>
</dbReference>
<name>A0A8S3YQ81_9EUPU</name>
<comment type="caution">
    <text evidence="1">The sequence shown here is derived from an EMBL/GenBank/DDBJ whole genome shotgun (WGS) entry which is preliminary data.</text>
</comment>
<evidence type="ECO:0000313" key="1">
    <source>
        <dbReference type="EMBL" id="CAG5119274.1"/>
    </source>
</evidence>
<proteinExistence type="predicted"/>
<organism evidence="1 2">
    <name type="scientific">Candidula unifasciata</name>
    <dbReference type="NCBI Taxonomy" id="100452"/>
    <lineage>
        <taxon>Eukaryota</taxon>
        <taxon>Metazoa</taxon>
        <taxon>Spiralia</taxon>
        <taxon>Lophotrochozoa</taxon>
        <taxon>Mollusca</taxon>
        <taxon>Gastropoda</taxon>
        <taxon>Heterobranchia</taxon>
        <taxon>Euthyneura</taxon>
        <taxon>Panpulmonata</taxon>
        <taxon>Eupulmonata</taxon>
        <taxon>Stylommatophora</taxon>
        <taxon>Helicina</taxon>
        <taxon>Helicoidea</taxon>
        <taxon>Geomitridae</taxon>
        <taxon>Candidula</taxon>
    </lineage>
</organism>